<dbReference type="CDD" id="cd05966">
    <property type="entry name" value="ACS"/>
    <property type="match status" value="1"/>
</dbReference>
<proteinExistence type="inferred from homology"/>
<dbReference type="Pfam" id="PF16177">
    <property type="entry name" value="ACAS_N"/>
    <property type="match status" value="1"/>
</dbReference>
<dbReference type="InterPro" id="IPR045851">
    <property type="entry name" value="AMP-bd_C_sf"/>
</dbReference>
<name>A0ABD3N293_9STRA</name>
<keyword evidence="4 5" id="KW-0067">ATP-binding</keyword>
<dbReference type="NCBIfam" id="NF001208">
    <property type="entry name" value="PRK00174.1"/>
    <property type="match status" value="1"/>
</dbReference>
<keyword evidence="11" id="KW-1185">Reference proteome</keyword>
<dbReference type="FunFam" id="3.40.50.12780:FF:000001">
    <property type="entry name" value="Acetyl-coenzyme A synthetase"/>
    <property type="match status" value="1"/>
</dbReference>
<dbReference type="NCBIfam" id="TIGR02188">
    <property type="entry name" value="Ac_CoA_lig_AcsA"/>
    <property type="match status" value="1"/>
</dbReference>
<comment type="caution">
    <text evidence="10">The sequence shown here is derived from an EMBL/GenBank/DDBJ whole genome shotgun (WGS) entry which is preliminary data.</text>
</comment>
<dbReference type="Pfam" id="PF13193">
    <property type="entry name" value="AMP-binding_C"/>
    <property type="match status" value="1"/>
</dbReference>
<protein>
    <recommendedName>
        <fullName evidence="5">Acetyl-coenzyme A synthetase</fullName>
        <ecNumber evidence="5">6.2.1.1</ecNumber>
    </recommendedName>
</protein>
<feature type="domain" description="Acetyl-coenzyme A synthetase N-terminal" evidence="9">
    <location>
        <begin position="43"/>
        <end position="99"/>
    </location>
</feature>
<evidence type="ECO:0000256" key="2">
    <source>
        <dbReference type="ARBA" id="ARBA00022598"/>
    </source>
</evidence>
<dbReference type="Gene3D" id="3.30.300.30">
    <property type="match status" value="1"/>
</dbReference>
<dbReference type="FunFam" id="3.30.300.30:FF:000004">
    <property type="entry name" value="Acetyl-coenzyme A synthetase"/>
    <property type="match status" value="1"/>
</dbReference>
<dbReference type="PANTHER" id="PTHR24095">
    <property type="entry name" value="ACETYL-COENZYME A SYNTHETASE"/>
    <property type="match status" value="1"/>
</dbReference>
<sequence>MKRTSSPPTTSTSKRSKPKTMTHSEELPLPLYNPSTSASLSLYKSAHATSIQNTSAYWSSIASSKLDWFAPFSSVLTGSFIDGSVSWFAGGKLNICHNAIDRYCSPPYNRGNETAIIWEGDEPSSVKRISYRELQLNICRIANGLKSIGVQKGDVVTLYMPMVPELAMTMLACARIGAVHSVIFAGFSADAIADRIQDAKSKWVVTAASGSRGGRNLPLKTICDVAVKKERCVGIVQKVLVFDGAGSNGNEWDQDESLHVRFTDLVSAQRPVCACEWMDAEDPLFILYTSGSTGRPKGLVHTTGGYALYAMHTTANSFGLAQQTGPSKEDDPHRDVYACVADAGWITGHTYIVYGPLLNGLSTFMFESTPMYPDHGRYWDMVQRHKITVFYTAPTAIRSLMRFGDEAPNKYDLSSLKVLGTVGEPINPAAWKWYFDVIGKGKCAVVDTYWQTETGGHVITNLPGVTPMKPGSCTLPCYGIEVVVLDAATGQEINETVAEGVLAIKQPWPGMARTCLGDHQRYLNVYMKPYPGYYFAGDGCRRDEDGFIWITGRVDDVLNVSGHRIGTAEVESALVAHSNVAQAAVVGVPHDIKGQGICCFVTLTEGVPESEDLIKELRNQVRTSIGPFATPDMIVLTAALPMTRSGKIMRRILRKVAAGELDTLGDTTTLADPSVVDTLISKVEALKK</sequence>
<evidence type="ECO:0000256" key="1">
    <source>
        <dbReference type="ARBA" id="ARBA00006432"/>
    </source>
</evidence>
<dbReference type="AlphaFoldDB" id="A0ABD3N293"/>
<evidence type="ECO:0000259" key="8">
    <source>
        <dbReference type="Pfam" id="PF13193"/>
    </source>
</evidence>
<dbReference type="EC" id="6.2.1.1" evidence="5"/>
<dbReference type="PROSITE" id="PS00455">
    <property type="entry name" value="AMP_BINDING"/>
    <property type="match status" value="1"/>
</dbReference>
<dbReference type="InterPro" id="IPR025110">
    <property type="entry name" value="AMP-bd_C"/>
</dbReference>
<keyword evidence="2 5" id="KW-0436">Ligase</keyword>
<reference evidence="10 11" key="1">
    <citation type="submission" date="2024-10" db="EMBL/GenBank/DDBJ databases">
        <title>Updated reference genomes for cyclostephanoid diatoms.</title>
        <authorList>
            <person name="Roberts W.R."/>
            <person name="Alverson A.J."/>
        </authorList>
    </citation>
    <scope>NUCLEOTIDE SEQUENCE [LARGE SCALE GENOMIC DNA]</scope>
    <source>
        <strain evidence="10 11">AJA010-31</strain>
    </source>
</reference>
<comment type="similarity">
    <text evidence="1 5">Belongs to the ATP-dependent AMP-binding enzyme family.</text>
</comment>
<dbReference type="Gene3D" id="3.40.50.12780">
    <property type="entry name" value="N-terminal domain of ligase-like"/>
    <property type="match status" value="1"/>
</dbReference>
<dbReference type="GO" id="GO:0005524">
    <property type="term" value="F:ATP binding"/>
    <property type="evidence" value="ECO:0007669"/>
    <property type="project" value="UniProtKB-UniRule"/>
</dbReference>
<evidence type="ECO:0000256" key="5">
    <source>
        <dbReference type="RuleBase" id="RU361147"/>
    </source>
</evidence>
<evidence type="ECO:0000313" key="10">
    <source>
        <dbReference type="EMBL" id="KAL3770097.1"/>
    </source>
</evidence>
<dbReference type="PANTHER" id="PTHR24095:SF14">
    <property type="entry name" value="ACETYL-COENZYME A SYNTHETASE 1"/>
    <property type="match status" value="1"/>
</dbReference>
<feature type="domain" description="AMP-dependent synthetase/ligase" evidence="7">
    <location>
        <begin position="110"/>
        <end position="508"/>
    </location>
</feature>
<accession>A0ABD3N293</accession>
<evidence type="ECO:0000256" key="3">
    <source>
        <dbReference type="ARBA" id="ARBA00022741"/>
    </source>
</evidence>
<evidence type="ECO:0000256" key="6">
    <source>
        <dbReference type="SAM" id="MobiDB-lite"/>
    </source>
</evidence>
<feature type="domain" description="AMP-binding enzyme C-terminal" evidence="8">
    <location>
        <begin position="569"/>
        <end position="647"/>
    </location>
</feature>
<dbReference type="EMBL" id="JALLPJ020001318">
    <property type="protein sequence ID" value="KAL3770097.1"/>
    <property type="molecule type" value="Genomic_DNA"/>
</dbReference>
<dbReference type="InterPro" id="IPR042099">
    <property type="entry name" value="ANL_N_sf"/>
</dbReference>
<dbReference type="SUPFAM" id="SSF56801">
    <property type="entry name" value="Acetyl-CoA synthetase-like"/>
    <property type="match status" value="1"/>
</dbReference>
<dbReference type="Proteomes" id="UP001530400">
    <property type="component" value="Unassembled WGS sequence"/>
</dbReference>
<feature type="compositionally biased region" description="Low complexity" evidence="6">
    <location>
        <begin position="1"/>
        <end position="13"/>
    </location>
</feature>
<keyword evidence="3 5" id="KW-0547">Nucleotide-binding</keyword>
<feature type="region of interest" description="Disordered" evidence="6">
    <location>
        <begin position="1"/>
        <end position="28"/>
    </location>
</feature>
<dbReference type="InterPro" id="IPR020845">
    <property type="entry name" value="AMP-binding_CS"/>
</dbReference>
<dbReference type="InterPro" id="IPR000873">
    <property type="entry name" value="AMP-dep_synth/lig_dom"/>
</dbReference>
<dbReference type="Pfam" id="PF00501">
    <property type="entry name" value="AMP-binding"/>
    <property type="match status" value="1"/>
</dbReference>
<gene>
    <name evidence="10" type="ORF">ACHAWO_006078</name>
</gene>
<evidence type="ECO:0000256" key="4">
    <source>
        <dbReference type="ARBA" id="ARBA00022840"/>
    </source>
</evidence>
<evidence type="ECO:0000259" key="9">
    <source>
        <dbReference type="Pfam" id="PF16177"/>
    </source>
</evidence>
<comment type="catalytic activity">
    <reaction evidence="5">
        <text>acetate + ATP + CoA = acetyl-CoA + AMP + diphosphate</text>
        <dbReference type="Rhea" id="RHEA:23176"/>
        <dbReference type="ChEBI" id="CHEBI:30089"/>
        <dbReference type="ChEBI" id="CHEBI:30616"/>
        <dbReference type="ChEBI" id="CHEBI:33019"/>
        <dbReference type="ChEBI" id="CHEBI:57287"/>
        <dbReference type="ChEBI" id="CHEBI:57288"/>
        <dbReference type="ChEBI" id="CHEBI:456215"/>
        <dbReference type="EC" id="6.2.1.1"/>
    </reaction>
</comment>
<dbReference type="GO" id="GO:0003987">
    <property type="term" value="F:acetate-CoA ligase activity"/>
    <property type="evidence" value="ECO:0007669"/>
    <property type="project" value="UniProtKB-UniRule"/>
</dbReference>
<dbReference type="InterPro" id="IPR011904">
    <property type="entry name" value="Ac_CoA_lig"/>
</dbReference>
<evidence type="ECO:0000259" key="7">
    <source>
        <dbReference type="Pfam" id="PF00501"/>
    </source>
</evidence>
<dbReference type="InterPro" id="IPR032387">
    <property type="entry name" value="ACAS_N"/>
</dbReference>
<organism evidence="10 11">
    <name type="scientific">Cyclotella atomus</name>
    <dbReference type="NCBI Taxonomy" id="382360"/>
    <lineage>
        <taxon>Eukaryota</taxon>
        <taxon>Sar</taxon>
        <taxon>Stramenopiles</taxon>
        <taxon>Ochrophyta</taxon>
        <taxon>Bacillariophyta</taxon>
        <taxon>Coscinodiscophyceae</taxon>
        <taxon>Thalassiosirophycidae</taxon>
        <taxon>Stephanodiscales</taxon>
        <taxon>Stephanodiscaceae</taxon>
        <taxon>Cyclotella</taxon>
    </lineage>
</organism>
<evidence type="ECO:0000313" key="11">
    <source>
        <dbReference type="Proteomes" id="UP001530400"/>
    </source>
</evidence>